<dbReference type="Gene3D" id="3.40.50.720">
    <property type="entry name" value="NAD(P)-binding Rossmann-like Domain"/>
    <property type="match status" value="1"/>
</dbReference>
<evidence type="ECO:0000313" key="3">
    <source>
        <dbReference type="Proteomes" id="UP000248134"/>
    </source>
</evidence>
<dbReference type="EMBL" id="QKQS01000008">
    <property type="protein sequence ID" value="PZA12982.1"/>
    <property type="molecule type" value="Genomic_DNA"/>
</dbReference>
<dbReference type="Pfam" id="PF13460">
    <property type="entry name" value="NAD_binding_10"/>
    <property type="match status" value="1"/>
</dbReference>
<dbReference type="RefSeq" id="WP_110785063.1">
    <property type="nucleotide sequence ID" value="NZ_QKQS01000008.1"/>
</dbReference>
<dbReference type="Proteomes" id="UP000248134">
    <property type="component" value="Unassembled WGS sequence"/>
</dbReference>
<name>A0A323UIW7_RHOPL</name>
<sequence>MRIVIFGATGRTGRHLVAQGVARGWTVLVAGRDEARLNELNGIAGVARVDLADTSSVAAVLNGLKPQAIVSTIGGAGPDALLIDEIGNNAISDAALACGVRRVLQVSSLACGDSRAYASERIVAAIGPVLDAKTRAEDHLRHSALDWTIVRPGGLTDGEPTGQGALYDDPRAHGRIARADLATLLLDALATPASIGRVLSAVDRSTLPAEPADIAEFDLAVAASASRAATR</sequence>
<proteinExistence type="predicted"/>
<organism evidence="2 3">
    <name type="scientific">Rhodopseudomonas palustris</name>
    <dbReference type="NCBI Taxonomy" id="1076"/>
    <lineage>
        <taxon>Bacteria</taxon>
        <taxon>Pseudomonadati</taxon>
        <taxon>Pseudomonadota</taxon>
        <taxon>Alphaproteobacteria</taxon>
        <taxon>Hyphomicrobiales</taxon>
        <taxon>Nitrobacteraceae</taxon>
        <taxon>Rhodopseudomonas</taxon>
    </lineage>
</organism>
<evidence type="ECO:0000313" key="2">
    <source>
        <dbReference type="EMBL" id="PZA12982.1"/>
    </source>
</evidence>
<accession>A0A323UIW7</accession>
<dbReference type="AlphaFoldDB" id="A0A323UIW7"/>
<dbReference type="PANTHER" id="PTHR15020:SF45">
    <property type="entry name" value="NAD(P)-BINDING DOMAIN-CONTAINING PROTEIN"/>
    <property type="match status" value="1"/>
</dbReference>
<evidence type="ECO:0000259" key="1">
    <source>
        <dbReference type="Pfam" id="PF13460"/>
    </source>
</evidence>
<feature type="domain" description="NAD(P)-binding" evidence="1">
    <location>
        <begin position="7"/>
        <end position="192"/>
    </location>
</feature>
<dbReference type="InterPro" id="IPR036291">
    <property type="entry name" value="NAD(P)-bd_dom_sf"/>
</dbReference>
<dbReference type="PANTHER" id="PTHR15020">
    <property type="entry name" value="FLAVIN REDUCTASE-RELATED"/>
    <property type="match status" value="1"/>
</dbReference>
<reference evidence="2 3" key="1">
    <citation type="submission" date="2018-06" db="EMBL/GenBank/DDBJ databases">
        <title>Draft Whole-Genome Sequence of the purple photosynthetic bacterium Rhodospeudomonas palustris XCP.</title>
        <authorList>
            <person name="Rayyan A."/>
            <person name="Meyer T.E."/>
            <person name="Kyndt J.A."/>
        </authorList>
    </citation>
    <scope>NUCLEOTIDE SEQUENCE [LARGE SCALE GENOMIC DNA]</scope>
    <source>
        <strain evidence="2 3">XCP</strain>
    </source>
</reference>
<protein>
    <submittedName>
        <fullName evidence="2">SDR family NAD(P)-dependent oxidoreductase</fullName>
    </submittedName>
</protein>
<dbReference type="SUPFAM" id="SSF51735">
    <property type="entry name" value="NAD(P)-binding Rossmann-fold domains"/>
    <property type="match status" value="1"/>
</dbReference>
<dbReference type="InterPro" id="IPR016040">
    <property type="entry name" value="NAD(P)-bd_dom"/>
</dbReference>
<dbReference type="OrthoDB" id="7352421at2"/>
<comment type="caution">
    <text evidence="2">The sequence shown here is derived from an EMBL/GenBank/DDBJ whole genome shotgun (WGS) entry which is preliminary data.</text>
</comment>
<dbReference type="CDD" id="cd05243">
    <property type="entry name" value="SDR_a5"/>
    <property type="match status" value="1"/>
</dbReference>
<gene>
    <name evidence="2" type="ORF">DNX69_05795</name>
</gene>